<dbReference type="EMBL" id="BMPP01000003">
    <property type="protein sequence ID" value="GGK17198.1"/>
    <property type="molecule type" value="Genomic_DNA"/>
</dbReference>
<feature type="domain" description="ATPase BadF/BadG/BcrA/BcrD type" evidence="1">
    <location>
        <begin position="8"/>
        <end position="290"/>
    </location>
</feature>
<reference evidence="3" key="1">
    <citation type="journal article" date="2019" name="Int. J. Syst. Evol. Microbiol.">
        <title>The Global Catalogue of Microorganisms (GCM) 10K type strain sequencing project: providing services to taxonomists for standard genome sequencing and annotation.</title>
        <authorList>
            <consortium name="The Broad Institute Genomics Platform"/>
            <consortium name="The Broad Institute Genome Sequencing Center for Infectious Disease"/>
            <person name="Wu L."/>
            <person name="Ma J."/>
        </authorList>
    </citation>
    <scope>NUCLEOTIDE SEQUENCE [LARGE SCALE GENOMIC DNA]</scope>
    <source>
        <strain evidence="3">JCM 30331</strain>
    </source>
</reference>
<dbReference type="PANTHER" id="PTHR43190">
    <property type="entry name" value="N-ACETYL-D-GLUCOSAMINE KINASE"/>
    <property type="match status" value="1"/>
</dbReference>
<organism evidence="2 3">
    <name type="scientific">Deinococcus malanensis</name>
    <dbReference type="NCBI Taxonomy" id="1706855"/>
    <lineage>
        <taxon>Bacteria</taxon>
        <taxon>Thermotogati</taxon>
        <taxon>Deinococcota</taxon>
        <taxon>Deinococci</taxon>
        <taxon>Deinococcales</taxon>
        <taxon>Deinococcaceae</taxon>
        <taxon>Deinococcus</taxon>
    </lineage>
</organism>
<name>A0ABQ2ERD8_9DEIO</name>
<dbReference type="Pfam" id="PF01869">
    <property type="entry name" value="BcrAD_BadFG"/>
    <property type="match status" value="1"/>
</dbReference>
<evidence type="ECO:0000313" key="2">
    <source>
        <dbReference type="EMBL" id="GGK17198.1"/>
    </source>
</evidence>
<dbReference type="InterPro" id="IPR052519">
    <property type="entry name" value="Euk-type_GlcNAc_Kinase"/>
</dbReference>
<dbReference type="RefSeq" id="WP_189004869.1">
    <property type="nucleotide sequence ID" value="NZ_BMPP01000003.1"/>
</dbReference>
<gene>
    <name evidence="2" type="ORF">GCM10008955_08370</name>
</gene>
<dbReference type="PANTHER" id="PTHR43190:SF3">
    <property type="entry name" value="N-ACETYL-D-GLUCOSAMINE KINASE"/>
    <property type="match status" value="1"/>
</dbReference>
<dbReference type="InterPro" id="IPR002731">
    <property type="entry name" value="ATPase_BadF"/>
</dbReference>
<evidence type="ECO:0000313" key="3">
    <source>
        <dbReference type="Proteomes" id="UP000647587"/>
    </source>
</evidence>
<evidence type="ECO:0000259" key="1">
    <source>
        <dbReference type="Pfam" id="PF01869"/>
    </source>
</evidence>
<dbReference type="InterPro" id="IPR043129">
    <property type="entry name" value="ATPase_NBD"/>
</dbReference>
<dbReference type="Proteomes" id="UP000647587">
    <property type="component" value="Unassembled WGS sequence"/>
</dbReference>
<dbReference type="SUPFAM" id="SSF53067">
    <property type="entry name" value="Actin-like ATPase domain"/>
    <property type="match status" value="1"/>
</dbReference>
<sequence>MTRSPLLLGLDAGGTATGWALVRDSQLVATGTAPAFTALLLGTPAGAQSLAALAAALPGHPDAVQAGVPGITVGTDAARHLQAALAETLRVPAGQVDVEGDLDLAYRAHLGPGAGILLYAGTGSIAYHVTARGEVVRAGGRGYRLGDDGGGFSLGRAALRHLTTQLDLGQVPDSRLAHEVAAITGGLDWETLRGFAYGSQGAAALARLAPAVGRAADAGDPDAMLMLESAAVALAELVSRVRAQTGTLPVTATGGALRISPLFPSALSRALPGVSVQQRNHAEAAARYAARLYAD</sequence>
<protein>
    <recommendedName>
        <fullName evidence="1">ATPase BadF/BadG/BcrA/BcrD type domain-containing protein</fullName>
    </recommendedName>
</protein>
<comment type="caution">
    <text evidence="2">The sequence shown here is derived from an EMBL/GenBank/DDBJ whole genome shotgun (WGS) entry which is preliminary data.</text>
</comment>
<keyword evidence="3" id="KW-1185">Reference proteome</keyword>
<proteinExistence type="predicted"/>
<accession>A0ABQ2ERD8</accession>
<dbReference type="Gene3D" id="3.30.420.40">
    <property type="match status" value="2"/>
</dbReference>